<name>A0ABU5CPV1_9BACI</name>
<reference evidence="2 3" key="1">
    <citation type="submission" date="2023-10" db="EMBL/GenBank/DDBJ databases">
        <title>Virgibacillus soli CC-YMP-6 genome.</title>
        <authorList>
            <person name="Miliotis G."/>
            <person name="Sengupta P."/>
            <person name="Hameed A."/>
            <person name="Chuvochina M."/>
            <person name="Mcdonagh F."/>
            <person name="Simpson A.C."/>
            <person name="Singh N.K."/>
            <person name="Rekha P.D."/>
            <person name="Raman K."/>
            <person name="Hugenholtz P."/>
            <person name="Venkateswaran K."/>
        </authorList>
    </citation>
    <scope>NUCLEOTIDE SEQUENCE [LARGE SCALE GENOMIC DNA]</scope>
    <source>
        <strain evidence="2 3">CC-YMP-6</strain>
    </source>
</reference>
<evidence type="ECO:0000313" key="3">
    <source>
        <dbReference type="Proteomes" id="UP001275315"/>
    </source>
</evidence>
<gene>
    <name evidence="2" type="primary">spoIVB</name>
    <name evidence="2" type="ORF">RWD45_07250</name>
</gene>
<feature type="domain" description="Peptidase S55" evidence="1">
    <location>
        <begin position="188"/>
        <end position="427"/>
    </location>
</feature>
<dbReference type="Gene3D" id="2.30.42.10">
    <property type="match status" value="1"/>
</dbReference>
<dbReference type="SMART" id="SM00228">
    <property type="entry name" value="PDZ"/>
    <property type="match status" value="1"/>
</dbReference>
<dbReference type="Proteomes" id="UP001275315">
    <property type="component" value="Unassembled WGS sequence"/>
</dbReference>
<dbReference type="InterPro" id="IPR036034">
    <property type="entry name" value="PDZ_sf"/>
</dbReference>
<dbReference type="SUPFAM" id="SSF50156">
    <property type="entry name" value="PDZ domain-like"/>
    <property type="match status" value="1"/>
</dbReference>
<dbReference type="Pfam" id="PF13180">
    <property type="entry name" value="PDZ_2"/>
    <property type="match status" value="1"/>
</dbReference>
<protein>
    <submittedName>
        <fullName evidence="2">SpoIVB peptidase</fullName>
        <ecNumber evidence="2">3.4.21.116</ecNumber>
    </submittedName>
</protein>
<comment type="caution">
    <text evidence="2">The sequence shown here is derived from an EMBL/GenBank/DDBJ whole genome shotgun (WGS) entry which is preliminary data.</text>
</comment>
<dbReference type="EC" id="3.4.21.116" evidence="2"/>
<organism evidence="2 3">
    <name type="scientific">Paracerasibacillus soli</name>
    <dbReference type="NCBI Taxonomy" id="480284"/>
    <lineage>
        <taxon>Bacteria</taxon>
        <taxon>Bacillati</taxon>
        <taxon>Bacillota</taxon>
        <taxon>Bacilli</taxon>
        <taxon>Bacillales</taxon>
        <taxon>Bacillaceae</taxon>
        <taxon>Paracerasibacillus</taxon>
    </lineage>
</organism>
<proteinExistence type="predicted"/>
<dbReference type="EMBL" id="JAWDIQ010000001">
    <property type="protein sequence ID" value="MDY0408393.1"/>
    <property type="molecule type" value="Genomic_DNA"/>
</dbReference>
<dbReference type="RefSeq" id="WP_320379131.1">
    <property type="nucleotide sequence ID" value="NZ_JAWDIQ010000001.1"/>
</dbReference>
<dbReference type="NCBIfam" id="TIGR02860">
    <property type="entry name" value="spore_IV_B"/>
    <property type="match status" value="1"/>
</dbReference>
<dbReference type="InterPro" id="IPR001478">
    <property type="entry name" value="PDZ"/>
</dbReference>
<keyword evidence="2" id="KW-0378">Hydrolase</keyword>
<dbReference type="Pfam" id="PF05580">
    <property type="entry name" value="Peptidase_S55"/>
    <property type="match status" value="1"/>
</dbReference>
<evidence type="ECO:0000259" key="1">
    <source>
        <dbReference type="PROSITE" id="PS51494"/>
    </source>
</evidence>
<dbReference type="InterPro" id="IPR008763">
    <property type="entry name" value="Peptidase_S55"/>
</dbReference>
<keyword evidence="3" id="KW-1185">Reference proteome</keyword>
<evidence type="ECO:0000313" key="2">
    <source>
        <dbReference type="EMBL" id="MDY0408393.1"/>
    </source>
</evidence>
<dbReference type="InterPro" id="IPR014219">
    <property type="entry name" value="SpoIVB"/>
</dbReference>
<dbReference type="GO" id="GO:0016787">
    <property type="term" value="F:hydrolase activity"/>
    <property type="evidence" value="ECO:0007669"/>
    <property type="project" value="UniProtKB-KW"/>
</dbReference>
<sequence length="429" mass="46738">MNYKINIRKIIGLVLLLSLLSVPFLTPVKYYLSIPNEIVTINNQSSMQLPDLGQAVEVDKKIDNATYAVDAQAFDIRDSGQSELLYNVSGMPIKKVNVSVLEDKKVIPGGQSIGVQLQTLGVLVVGHHLVNTESESVSPGEDADIKVGDMLLEINGEKINELRDVKPIVEKAGKQNMDLKVKLKRGKEEKHTTLTPAKNKKENEYQIGLYIRDSAAGIGTMTFHDPETKSYGALGHVISDLDTKKPIEINDGTIVKSSVTSIEKGNSGTPGEKQAKFSIRENRIGNITKNSPFGIFGKLDTNIKNSLYDEPMSIALSHEVKEGPAKILTVLDGEEVEEFDVKIVSSIPQKSPATKGMVIQVTDEKLLDKTGGIVQGMSGSPIIQDNKIVGAVTHVFVNDPTSGYGVHIEWMLQEAGIDLTKPKLEKKAS</sequence>
<dbReference type="PROSITE" id="PS51494">
    <property type="entry name" value="SPOIVB"/>
    <property type="match status" value="1"/>
</dbReference>
<accession>A0ABU5CPV1</accession>